<protein>
    <submittedName>
        <fullName evidence="7">Uncharacterized protein</fullName>
    </submittedName>
</protein>
<reference evidence="7" key="1">
    <citation type="submission" date="2023-05" db="EMBL/GenBank/DDBJ databases">
        <title>Nepenthes gracilis genome sequencing.</title>
        <authorList>
            <person name="Fukushima K."/>
        </authorList>
    </citation>
    <scope>NUCLEOTIDE SEQUENCE</scope>
    <source>
        <strain evidence="7">SING2019-196</strain>
    </source>
</reference>
<dbReference type="InterPro" id="IPR008010">
    <property type="entry name" value="Tatp1"/>
</dbReference>
<keyword evidence="3 6" id="KW-0812">Transmembrane</keyword>
<sequence length="194" mass="22103">MALLVSNNFAEIKSNVFKRFSKDNVHNIVYSDSVERFHISAFLLFVLAQYLLEAEGRWFGNFLFNAILVYLCEMMIDIIKHSFIAKFNGIKPIAYSDFLEDLCKQTLNIQAEGGKKNLTFVPLAPACVVIRVLTPVYAAHLPGSPLPWRLLWAIVLAVLTFVMLASLKVLIGMGLEKHAAWYIKRCRKRKLHSD</sequence>
<comment type="caution">
    <text evidence="7">The sequence shown here is derived from an EMBL/GenBank/DDBJ whole genome shotgun (WGS) entry which is preliminary data.</text>
</comment>
<dbReference type="AlphaFoldDB" id="A0AAD3XRS5"/>
<name>A0AAD3XRS5_NEPGR</name>
<keyword evidence="8" id="KW-1185">Reference proteome</keyword>
<evidence type="ECO:0000313" key="7">
    <source>
        <dbReference type="EMBL" id="GMH15147.1"/>
    </source>
</evidence>
<evidence type="ECO:0000256" key="1">
    <source>
        <dbReference type="ARBA" id="ARBA00004141"/>
    </source>
</evidence>
<dbReference type="Pfam" id="PF05346">
    <property type="entry name" value="DUF747"/>
    <property type="match status" value="1"/>
</dbReference>
<feature type="transmembrane region" description="Helical" evidence="6">
    <location>
        <begin position="118"/>
        <end position="138"/>
    </location>
</feature>
<keyword evidence="4 6" id="KW-1133">Transmembrane helix</keyword>
<comment type="subcellular location">
    <subcellularLocation>
        <location evidence="1">Membrane</location>
        <topology evidence="1">Multi-pass membrane protein</topology>
    </subcellularLocation>
</comment>
<evidence type="ECO:0000256" key="2">
    <source>
        <dbReference type="ARBA" id="ARBA00008803"/>
    </source>
</evidence>
<evidence type="ECO:0000256" key="6">
    <source>
        <dbReference type="SAM" id="Phobius"/>
    </source>
</evidence>
<evidence type="ECO:0000256" key="3">
    <source>
        <dbReference type="ARBA" id="ARBA00022692"/>
    </source>
</evidence>
<evidence type="ECO:0000256" key="4">
    <source>
        <dbReference type="ARBA" id="ARBA00022989"/>
    </source>
</evidence>
<accession>A0AAD3XRS5</accession>
<feature type="transmembrane region" description="Helical" evidence="6">
    <location>
        <begin position="150"/>
        <end position="175"/>
    </location>
</feature>
<evidence type="ECO:0000313" key="8">
    <source>
        <dbReference type="Proteomes" id="UP001279734"/>
    </source>
</evidence>
<proteinExistence type="inferred from homology"/>
<dbReference type="Proteomes" id="UP001279734">
    <property type="component" value="Unassembled WGS sequence"/>
</dbReference>
<dbReference type="PANTHER" id="PTHR13317">
    <property type="entry name" value="TRANSMEMBRANE ANTERIOR POSTERIOR TRANSFORMATION PROTEIN 1 HOMOLOG"/>
    <property type="match status" value="1"/>
</dbReference>
<organism evidence="7 8">
    <name type="scientific">Nepenthes gracilis</name>
    <name type="common">Slender pitcher plant</name>
    <dbReference type="NCBI Taxonomy" id="150966"/>
    <lineage>
        <taxon>Eukaryota</taxon>
        <taxon>Viridiplantae</taxon>
        <taxon>Streptophyta</taxon>
        <taxon>Embryophyta</taxon>
        <taxon>Tracheophyta</taxon>
        <taxon>Spermatophyta</taxon>
        <taxon>Magnoliopsida</taxon>
        <taxon>eudicotyledons</taxon>
        <taxon>Gunneridae</taxon>
        <taxon>Pentapetalae</taxon>
        <taxon>Caryophyllales</taxon>
        <taxon>Nepenthaceae</taxon>
        <taxon>Nepenthes</taxon>
    </lineage>
</organism>
<evidence type="ECO:0000256" key="5">
    <source>
        <dbReference type="ARBA" id="ARBA00023136"/>
    </source>
</evidence>
<dbReference type="EMBL" id="BSYO01000015">
    <property type="protein sequence ID" value="GMH15147.1"/>
    <property type="molecule type" value="Genomic_DNA"/>
</dbReference>
<keyword evidence="5 6" id="KW-0472">Membrane</keyword>
<dbReference type="GO" id="GO:0005789">
    <property type="term" value="C:endoplasmic reticulum membrane"/>
    <property type="evidence" value="ECO:0007669"/>
    <property type="project" value="TreeGrafter"/>
</dbReference>
<comment type="similarity">
    <text evidence="2">Belongs to the TAPT1 family.</text>
</comment>
<gene>
    <name evidence="7" type="ORF">Nepgr_016988</name>
</gene>
<dbReference type="PANTHER" id="PTHR13317:SF4">
    <property type="entry name" value="TRANSMEMBRANE ANTERIOR POSTERIOR TRANSFORMATION PROTEIN 1 HOMOLOG"/>
    <property type="match status" value="1"/>
</dbReference>